<evidence type="ECO:0000313" key="4">
    <source>
        <dbReference type="Proteomes" id="UP000233491"/>
    </source>
</evidence>
<proteinExistence type="predicted"/>
<dbReference type="InterPro" id="IPR007313">
    <property type="entry name" value="FxsA"/>
</dbReference>
<keyword evidence="4" id="KW-1185">Reference proteome</keyword>
<reference evidence="3 4" key="1">
    <citation type="submission" date="2017-12" db="EMBL/GenBank/DDBJ databases">
        <title>Anaerobic carbon monoxide metabolism by Pleomorphomonas carboxyditropha sp. nov., a new mesophilic hydrogenogenic carboxidotroph.</title>
        <authorList>
            <person name="Esquivel-Elizondo S."/>
            <person name="Krajmalnik-Brown R."/>
        </authorList>
    </citation>
    <scope>NUCLEOTIDE SEQUENCE [LARGE SCALE GENOMIC DNA]</scope>
    <source>
        <strain evidence="3 4">R5-392</strain>
    </source>
</reference>
<keyword evidence="2" id="KW-0472">Membrane</keyword>
<dbReference type="PANTHER" id="PTHR35335">
    <property type="entry name" value="UPF0716 PROTEIN FXSA"/>
    <property type="match status" value="1"/>
</dbReference>
<name>A0A2N3LVF3_9HYPH</name>
<gene>
    <name evidence="3" type="ORF">CXZ10_14365</name>
</gene>
<evidence type="ECO:0000256" key="1">
    <source>
        <dbReference type="SAM" id="MobiDB-lite"/>
    </source>
</evidence>
<feature type="transmembrane region" description="Helical" evidence="2">
    <location>
        <begin position="113"/>
        <end position="133"/>
    </location>
</feature>
<dbReference type="NCBIfam" id="NF008528">
    <property type="entry name" value="PRK11463.1-2"/>
    <property type="match status" value="1"/>
</dbReference>
<dbReference type="Pfam" id="PF04186">
    <property type="entry name" value="FxsA"/>
    <property type="match status" value="1"/>
</dbReference>
<protein>
    <submittedName>
        <fullName evidence="3">Membrane protein FxsA</fullName>
    </submittedName>
</protein>
<feature type="transmembrane region" description="Helical" evidence="2">
    <location>
        <begin position="71"/>
        <end position="92"/>
    </location>
</feature>
<dbReference type="OrthoDB" id="9792788at2"/>
<keyword evidence="2" id="KW-1133">Transmembrane helix</keyword>
<feature type="region of interest" description="Disordered" evidence="1">
    <location>
        <begin position="165"/>
        <end position="209"/>
    </location>
</feature>
<dbReference type="PANTHER" id="PTHR35335:SF1">
    <property type="entry name" value="UPF0716 PROTEIN FXSA"/>
    <property type="match status" value="1"/>
</dbReference>
<organism evidence="3 4">
    <name type="scientific">Pleomorphomonas diazotrophica</name>
    <dbReference type="NCBI Taxonomy" id="1166257"/>
    <lineage>
        <taxon>Bacteria</taxon>
        <taxon>Pseudomonadati</taxon>
        <taxon>Pseudomonadota</taxon>
        <taxon>Alphaproteobacteria</taxon>
        <taxon>Hyphomicrobiales</taxon>
        <taxon>Pleomorphomonadaceae</taxon>
        <taxon>Pleomorphomonas</taxon>
    </lineage>
</organism>
<feature type="transmembrane region" description="Helical" evidence="2">
    <location>
        <begin position="46"/>
        <end position="65"/>
    </location>
</feature>
<comment type="caution">
    <text evidence="3">The sequence shown here is derived from an EMBL/GenBank/DDBJ whole genome shotgun (WGS) entry which is preliminary data.</text>
</comment>
<dbReference type="Proteomes" id="UP000233491">
    <property type="component" value="Unassembled WGS sequence"/>
</dbReference>
<keyword evidence="2" id="KW-0812">Transmembrane</keyword>
<dbReference type="EMBL" id="PJNW01000011">
    <property type="protein sequence ID" value="PKR88579.1"/>
    <property type="molecule type" value="Genomic_DNA"/>
</dbReference>
<dbReference type="GO" id="GO:0016020">
    <property type="term" value="C:membrane"/>
    <property type="evidence" value="ECO:0007669"/>
    <property type="project" value="InterPro"/>
</dbReference>
<dbReference type="AlphaFoldDB" id="A0A2N3LVF3"/>
<evidence type="ECO:0000313" key="3">
    <source>
        <dbReference type="EMBL" id="PKR88579.1"/>
    </source>
</evidence>
<evidence type="ECO:0000256" key="2">
    <source>
        <dbReference type="SAM" id="Phobius"/>
    </source>
</evidence>
<accession>A0A2N3LVF3</accession>
<sequence>MMAPPLAVSITPTIWSDAYPCAGRAGRRIMSNHADRTGTAMRLSPYLPLLLIAWPIAEIAALVWVGGHLGVINTIALVLLAAFGGLVLFRYVGFGLLRRVQAELAGGRMPTGTLLEGFVVLVAGVLLILPGFLSDVLAFLLLFAPLRRLIIAAIATRFVVSTVSPGRARPKEDGVVDLDEDQWESRSSDESPWSDRPPIPPPDRNGNRP</sequence>